<organism evidence="3 4">
    <name type="scientific">Halolactibacillus alkaliphilus</name>
    <dbReference type="NCBI Taxonomy" id="442899"/>
    <lineage>
        <taxon>Bacteria</taxon>
        <taxon>Bacillati</taxon>
        <taxon>Bacillota</taxon>
        <taxon>Bacilli</taxon>
        <taxon>Bacillales</taxon>
        <taxon>Bacillaceae</taxon>
        <taxon>Halolactibacillus</taxon>
    </lineage>
</organism>
<dbReference type="SUPFAM" id="SSF55008">
    <property type="entry name" value="HMA, heavy metal-associated domain"/>
    <property type="match status" value="1"/>
</dbReference>
<sequence>MLITLKLEQLGCPSCVKKIESGIKQQAGVHAVEVLFNSSKVKVDFNEKEVSRETIASVIEKLGYTVKNR</sequence>
<dbReference type="InterPro" id="IPR006121">
    <property type="entry name" value="HMA_dom"/>
</dbReference>
<dbReference type="AlphaFoldDB" id="A0A511WYU9"/>
<comment type="caution">
    <text evidence="3">The sequence shown here is derived from an EMBL/GenBank/DDBJ whole genome shotgun (WGS) entry which is preliminary data.</text>
</comment>
<protein>
    <submittedName>
        <fullName evidence="3">Metal transporter</fullName>
    </submittedName>
</protein>
<dbReference type="PROSITE" id="PS50846">
    <property type="entry name" value="HMA_2"/>
    <property type="match status" value="1"/>
</dbReference>
<dbReference type="Proteomes" id="UP000321400">
    <property type="component" value="Unassembled WGS sequence"/>
</dbReference>
<dbReference type="PROSITE" id="PS01047">
    <property type="entry name" value="HMA_1"/>
    <property type="match status" value="1"/>
</dbReference>
<evidence type="ECO:0000313" key="4">
    <source>
        <dbReference type="Proteomes" id="UP000321400"/>
    </source>
</evidence>
<dbReference type="Pfam" id="PF00403">
    <property type="entry name" value="HMA"/>
    <property type="match status" value="1"/>
</dbReference>
<keyword evidence="4" id="KW-1185">Reference proteome</keyword>
<keyword evidence="1" id="KW-0479">Metal-binding</keyword>
<dbReference type="EMBL" id="BJYE01000003">
    <property type="protein sequence ID" value="GEN55873.1"/>
    <property type="molecule type" value="Genomic_DNA"/>
</dbReference>
<name>A0A511WYU9_9BACI</name>
<dbReference type="FunFam" id="3.30.70.100:FF:000001">
    <property type="entry name" value="ATPase copper transporting beta"/>
    <property type="match status" value="1"/>
</dbReference>
<dbReference type="Gene3D" id="3.30.70.100">
    <property type="match status" value="1"/>
</dbReference>
<proteinExistence type="predicted"/>
<evidence type="ECO:0000259" key="2">
    <source>
        <dbReference type="PROSITE" id="PS50846"/>
    </source>
</evidence>
<gene>
    <name evidence="3" type="primary">yvfA</name>
    <name evidence="3" type="ORF">HAL01_03370</name>
</gene>
<dbReference type="InterPro" id="IPR017969">
    <property type="entry name" value="Heavy-metal-associated_CS"/>
</dbReference>
<dbReference type="GO" id="GO:0046872">
    <property type="term" value="F:metal ion binding"/>
    <property type="evidence" value="ECO:0007669"/>
    <property type="project" value="UniProtKB-KW"/>
</dbReference>
<dbReference type="InterPro" id="IPR036163">
    <property type="entry name" value="HMA_dom_sf"/>
</dbReference>
<dbReference type="STRING" id="442899.SAMN05720591_10379"/>
<evidence type="ECO:0000313" key="3">
    <source>
        <dbReference type="EMBL" id="GEN55873.1"/>
    </source>
</evidence>
<evidence type="ECO:0000256" key="1">
    <source>
        <dbReference type="ARBA" id="ARBA00022723"/>
    </source>
</evidence>
<dbReference type="CDD" id="cd00371">
    <property type="entry name" value="HMA"/>
    <property type="match status" value="1"/>
</dbReference>
<accession>A0A511WYU9</accession>
<reference evidence="3 4" key="1">
    <citation type="submission" date="2019-07" db="EMBL/GenBank/DDBJ databases">
        <title>Whole genome shotgun sequence of Halolactibacillus alkaliphilus NBRC 103919.</title>
        <authorList>
            <person name="Hosoyama A."/>
            <person name="Uohara A."/>
            <person name="Ohji S."/>
            <person name="Ichikawa N."/>
        </authorList>
    </citation>
    <scope>NUCLEOTIDE SEQUENCE [LARGE SCALE GENOMIC DNA]</scope>
    <source>
        <strain evidence="3 4">NBRC 103919</strain>
    </source>
</reference>
<feature type="domain" description="HMA" evidence="2">
    <location>
        <begin position="1"/>
        <end position="67"/>
    </location>
</feature>